<dbReference type="RefSeq" id="WP_327789931.1">
    <property type="nucleotide sequence ID" value="NZ_JARGEQ010000135.1"/>
</dbReference>
<keyword evidence="1" id="KW-0812">Transmembrane</keyword>
<proteinExistence type="predicted"/>
<accession>A0AAP3XTQ8</accession>
<dbReference type="Pfam" id="PF09656">
    <property type="entry name" value="PGPGW"/>
    <property type="match status" value="1"/>
</dbReference>
<reference evidence="2 3" key="1">
    <citation type="submission" date="2023-03" db="EMBL/GenBank/DDBJ databases">
        <title>YIM 152171 draft genome.</title>
        <authorList>
            <person name="Yang Z."/>
        </authorList>
    </citation>
    <scope>NUCLEOTIDE SEQUENCE [LARGE SCALE GENOMIC DNA]</scope>
    <source>
        <strain evidence="2 3">YIM 152171</strain>
    </source>
</reference>
<feature type="transmembrane region" description="Helical" evidence="1">
    <location>
        <begin position="12"/>
        <end position="39"/>
    </location>
</feature>
<protein>
    <submittedName>
        <fullName evidence="2">PGPGW domain-containing protein</fullName>
    </submittedName>
</protein>
<name>A0AAP3XTQ8_9PROT</name>
<evidence type="ECO:0000313" key="3">
    <source>
        <dbReference type="Proteomes" id="UP001301140"/>
    </source>
</evidence>
<dbReference type="Proteomes" id="UP001301140">
    <property type="component" value="Unassembled WGS sequence"/>
</dbReference>
<dbReference type="InterPro" id="IPR019099">
    <property type="entry name" value="Uncharacterised_PGPGW_TM"/>
</dbReference>
<sequence>MTRIAMMGLGYGFLVLGVLGLFLPFLQGILFLLVGLLILARHAPWAERMLERLKGRHPHLKSSIEKAEALADRWSERTRAFFKRLVRRVRG</sequence>
<comment type="caution">
    <text evidence="2">The sequence shown here is derived from an EMBL/GenBank/DDBJ whole genome shotgun (WGS) entry which is preliminary data.</text>
</comment>
<keyword evidence="1" id="KW-0472">Membrane</keyword>
<dbReference type="AlphaFoldDB" id="A0AAP3XTQ8"/>
<keyword evidence="3" id="KW-1185">Reference proteome</keyword>
<evidence type="ECO:0000256" key="1">
    <source>
        <dbReference type="SAM" id="Phobius"/>
    </source>
</evidence>
<dbReference type="EMBL" id="JARGEQ010000135">
    <property type="protein sequence ID" value="MDF1587507.1"/>
    <property type="molecule type" value="Genomic_DNA"/>
</dbReference>
<organism evidence="2 3">
    <name type="scientific">Marinimicrococcus flavescens</name>
    <dbReference type="NCBI Taxonomy" id="3031815"/>
    <lineage>
        <taxon>Bacteria</taxon>
        <taxon>Pseudomonadati</taxon>
        <taxon>Pseudomonadota</taxon>
        <taxon>Alphaproteobacteria</taxon>
        <taxon>Geminicoccales</taxon>
        <taxon>Geminicoccaceae</taxon>
        <taxon>Marinimicrococcus</taxon>
    </lineage>
</organism>
<keyword evidence="1" id="KW-1133">Transmembrane helix</keyword>
<gene>
    <name evidence="2" type="ORF">PZ740_14055</name>
</gene>
<evidence type="ECO:0000313" key="2">
    <source>
        <dbReference type="EMBL" id="MDF1587507.1"/>
    </source>
</evidence>